<organism evidence="2 3">
    <name type="scientific">Phanerochaete sordida</name>
    <dbReference type="NCBI Taxonomy" id="48140"/>
    <lineage>
        <taxon>Eukaryota</taxon>
        <taxon>Fungi</taxon>
        <taxon>Dikarya</taxon>
        <taxon>Basidiomycota</taxon>
        <taxon>Agaricomycotina</taxon>
        <taxon>Agaricomycetes</taxon>
        <taxon>Polyporales</taxon>
        <taxon>Phanerochaetaceae</taxon>
        <taxon>Phanerochaete</taxon>
    </lineage>
</organism>
<evidence type="ECO:0000256" key="1">
    <source>
        <dbReference type="SAM" id="Phobius"/>
    </source>
</evidence>
<dbReference type="EMBL" id="BPQB01000085">
    <property type="protein sequence ID" value="GJE98283.1"/>
    <property type="molecule type" value="Genomic_DNA"/>
</dbReference>
<sequence length="345" mass="37132">MSSAAWAEYIAALEQATLSAAVNYAMAVLSIYEFFINLDLEVATAWRRKATVSSVLLLSIRWCMLAYGVLTLACMAPAVLAAGLNIAGFAQAALFSALRVHALANGHLVLSAAVFVLNLVPVGTNIFRDLHYVCESSDGIYFLGLTPWAHPIICTFYNADRGWDIINPPPVSFSTRCSLVLADVIVLLVTWAKTFDQWRSSHRLNVHLPVTTCLMRDGTGYFIVLLGMNIIDLTGVVTSIWQIVGLNGIIVYLPPIIISRFLLTLRDCTNDCGVDASLPLSSPSVRFAAQSTSGNIGALLDYTRDVDLGAFAIESEEQNVNENAGEDSRADVQGTIAAGAGLSPV</sequence>
<evidence type="ECO:0000313" key="3">
    <source>
        <dbReference type="Proteomes" id="UP000703269"/>
    </source>
</evidence>
<proteinExistence type="predicted"/>
<keyword evidence="1" id="KW-1133">Transmembrane helix</keyword>
<keyword evidence="1" id="KW-0812">Transmembrane</keyword>
<feature type="transmembrane region" description="Helical" evidence="1">
    <location>
        <begin position="220"/>
        <end position="253"/>
    </location>
</feature>
<protein>
    <submittedName>
        <fullName evidence="2">Uncharacterized protein</fullName>
    </submittedName>
</protein>
<name>A0A9P3GM16_9APHY</name>
<keyword evidence="3" id="KW-1185">Reference proteome</keyword>
<dbReference type="Proteomes" id="UP000703269">
    <property type="component" value="Unassembled WGS sequence"/>
</dbReference>
<accession>A0A9P3GM16</accession>
<feature type="transmembrane region" description="Helical" evidence="1">
    <location>
        <begin position="50"/>
        <end position="70"/>
    </location>
</feature>
<keyword evidence="1" id="KW-0472">Membrane</keyword>
<reference evidence="2 3" key="1">
    <citation type="submission" date="2021-08" db="EMBL/GenBank/DDBJ databases">
        <title>Draft Genome Sequence of Phanerochaete sordida strain YK-624.</title>
        <authorList>
            <person name="Mori T."/>
            <person name="Dohra H."/>
            <person name="Suzuki T."/>
            <person name="Kawagishi H."/>
            <person name="Hirai H."/>
        </authorList>
    </citation>
    <scope>NUCLEOTIDE SEQUENCE [LARGE SCALE GENOMIC DNA]</scope>
    <source>
        <strain evidence="2 3">YK-624</strain>
    </source>
</reference>
<feature type="transmembrane region" description="Helical" evidence="1">
    <location>
        <begin position="20"/>
        <end position="38"/>
    </location>
</feature>
<dbReference type="OrthoDB" id="2742807at2759"/>
<feature type="transmembrane region" description="Helical" evidence="1">
    <location>
        <begin position="108"/>
        <end position="127"/>
    </location>
</feature>
<dbReference type="AlphaFoldDB" id="A0A9P3GM16"/>
<evidence type="ECO:0000313" key="2">
    <source>
        <dbReference type="EMBL" id="GJE98283.1"/>
    </source>
</evidence>
<gene>
    <name evidence="2" type="ORF">PsYK624_145090</name>
</gene>
<comment type="caution">
    <text evidence="2">The sequence shown here is derived from an EMBL/GenBank/DDBJ whole genome shotgun (WGS) entry which is preliminary data.</text>
</comment>